<keyword evidence="1" id="KW-0472">Membrane</keyword>
<evidence type="ECO:0000259" key="3">
    <source>
        <dbReference type="Pfam" id="PF25221"/>
    </source>
</evidence>
<proteinExistence type="predicted"/>
<feature type="transmembrane region" description="Helical" evidence="1">
    <location>
        <begin position="304"/>
        <end position="328"/>
    </location>
</feature>
<evidence type="ECO:0000313" key="5">
    <source>
        <dbReference type="Proteomes" id="UP001364472"/>
    </source>
</evidence>
<keyword evidence="1" id="KW-1133">Transmembrane helix</keyword>
<protein>
    <submittedName>
        <fullName evidence="4">DUF4105 domain-containing protein</fullName>
    </submittedName>
</protein>
<name>A0AAW9QSM9_9GAMM</name>
<dbReference type="AlphaFoldDB" id="A0AAW9QSM9"/>
<feature type="transmembrane region" description="Helical" evidence="1">
    <location>
        <begin position="370"/>
        <end position="391"/>
    </location>
</feature>
<feature type="transmembrane region" description="Helical" evidence="1">
    <location>
        <begin position="272"/>
        <end position="292"/>
    </location>
</feature>
<dbReference type="Pfam" id="PF13387">
    <property type="entry name" value="Lnb_N"/>
    <property type="match status" value="1"/>
</dbReference>
<reference evidence="4 5" key="1">
    <citation type="journal article" date="2016" name="Antonie Van Leeuwenhoek">
        <title>Denitratimonas tolerans gen. nov., sp. nov., a denitrifying bacterium isolated from a bioreactor for tannery wastewater treatment.</title>
        <authorList>
            <person name="Han S.I."/>
            <person name="Kim J.O."/>
            <person name="Lee Y.R."/>
            <person name="Ekpeghere K.I."/>
            <person name="Koh S.C."/>
            <person name="Whang K.S."/>
        </authorList>
    </citation>
    <scope>NUCLEOTIDE SEQUENCE [LARGE SCALE GENOMIC DNA]</scope>
    <source>
        <strain evidence="4 5">KACC 17565</strain>
    </source>
</reference>
<evidence type="ECO:0000313" key="4">
    <source>
        <dbReference type="EMBL" id="MEJ1248230.1"/>
    </source>
</evidence>
<accession>A0AAW9QSM9</accession>
<dbReference type="EMBL" id="JBBDHC010000001">
    <property type="protein sequence ID" value="MEJ1248230.1"/>
    <property type="molecule type" value="Genomic_DNA"/>
</dbReference>
<organism evidence="4 5">
    <name type="scientific">Denitratimonas tolerans</name>
    <dbReference type="NCBI Taxonomy" id="1338420"/>
    <lineage>
        <taxon>Bacteria</taxon>
        <taxon>Pseudomonadati</taxon>
        <taxon>Pseudomonadota</taxon>
        <taxon>Gammaproteobacteria</taxon>
        <taxon>Lysobacterales</taxon>
        <taxon>Lysobacteraceae</taxon>
        <taxon>Denitratimonas</taxon>
    </lineage>
</organism>
<feature type="domain" description="Lnb N-terminal periplasmic" evidence="2">
    <location>
        <begin position="51"/>
        <end position="178"/>
    </location>
</feature>
<sequence length="417" mass="45640">MPDRLVPGAPGRRAPALPGVLLLLCGLWLAFAAAAARAQDAAAPHLPRIGVMTMTPGTEYWARFGHNAVVVDDPERGLRISYNFGYFDFDQPGFFTNFLRGDMRYRLVAMTLEDDLRGYAAEGRGATLQWLDLDPDQAIAVRDYLAWNARPENAEYRYDYFADNCSTRVRDVLDRALGGELARQLSGRSHGLTYRVESLRLGAGIPWMALGMHVGLGPYADRPLSIWDEAFVPRRLADALDRATGTSGRPLVIERVPLLEDHLGLERPGAPALRTAFAAAGIVLALAFAVLLRPGADRAARRAGAVLAAGFWLACGVTGLVLLGLWGFTDHRAAFGNENVLLFNPLCLALLATVPTLLRGEMPHPWLRRIARLVLACAVLALFLRFLPFLVQNNGDFIALIAPIHAVLAWRLPHARG</sequence>
<keyword evidence="5" id="KW-1185">Reference proteome</keyword>
<feature type="transmembrane region" description="Helical" evidence="1">
    <location>
        <begin position="340"/>
        <end position="358"/>
    </location>
</feature>
<dbReference type="Proteomes" id="UP001364472">
    <property type="component" value="Unassembled WGS sequence"/>
</dbReference>
<feature type="domain" description="Lnb-like transmembrane" evidence="3">
    <location>
        <begin position="284"/>
        <end position="394"/>
    </location>
</feature>
<dbReference type="InterPro" id="IPR025178">
    <property type="entry name" value="Lnb_N"/>
</dbReference>
<dbReference type="InterPro" id="IPR057436">
    <property type="entry name" value="5TMH_Lnb"/>
</dbReference>
<dbReference type="Pfam" id="PF25221">
    <property type="entry name" value="5TMH_Lnb"/>
    <property type="match status" value="1"/>
</dbReference>
<dbReference type="RefSeq" id="WP_337333939.1">
    <property type="nucleotide sequence ID" value="NZ_JBBDHC010000001.1"/>
</dbReference>
<evidence type="ECO:0000259" key="2">
    <source>
        <dbReference type="Pfam" id="PF13387"/>
    </source>
</evidence>
<evidence type="ECO:0000256" key="1">
    <source>
        <dbReference type="SAM" id="Phobius"/>
    </source>
</evidence>
<comment type="caution">
    <text evidence="4">The sequence shown here is derived from an EMBL/GenBank/DDBJ whole genome shotgun (WGS) entry which is preliminary data.</text>
</comment>
<gene>
    <name evidence="4" type="ORF">WB794_00850</name>
</gene>
<keyword evidence="1" id="KW-0812">Transmembrane</keyword>